<reference evidence="4 5" key="1">
    <citation type="submission" date="2023-08" db="EMBL/GenBank/DDBJ databases">
        <title>Implementing the SeqCode for naming new Mesorhizobium species isolated from Vachellia karroo root nodules.</title>
        <authorList>
            <person name="Van Lill M."/>
        </authorList>
    </citation>
    <scope>NUCLEOTIDE SEQUENCE [LARGE SCALE GENOMIC DNA]</scope>
    <source>
        <strain evidence="4 5">MSK 1335</strain>
    </source>
</reference>
<protein>
    <submittedName>
        <fullName evidence="4">PRC-barrel domain-containing protein</fullName>
    </submittedName>
</protein>
<dbReference type="PANTHER" id="PTHR36505:SF1">
    <property type="entry name" value="BLR1072 PROTEIN"/>
    <property type="match status" value="1"/>
</dbReference>
<feature type="domain" description="PRC-barrel" evidence="3">
    <location>
        <begin position="50"/>
        <end position="125"/>
    </location>
</feature>
<proteinExistence type="predicted"/>
<evidence type="ECO:0000256" key="1">
    <source>
        <dbReference type="SAM" id="MobiDB-lite"/>
    </source>
</evidence>
<feature type="compositionally biased region" description="Basic and acidic residues" evidence="1">
    <location>
        <begin position="127"/>
        <end position="137"/>
    </location>
</feature>
<evidence type="ECO:0000313" key="4">
    <source>
        <dbReference type="EMBL" id="MDX8523229.1"/>
    </source>
</evidence>
<feature type="compositionally biased region" description="Basic and acidic residues" evidence="1">
    <location>
        <begin position="254"/>
        <end position="267"/>
    </location>
</feature>
<feature type="compositionally biased region" description="Low complexity" evidence="1">
    <location>
        <begin position="300"/>
        <end position="323"/>
    </location>
</feature>
<dbReference type="Proteomes" id="UP001276840">
    <property type="component" value="Unassembled WGS sequence"/>
</dbReference>
<sequence>MIRTLFATTALATLLATGAFAQTATPAPSQPPAAENPAPVIRADGTLMTNTIGESVYNGTGNDAQNIGKVDDVVFDSSGKAKSAIIGVGGFLGVGKKDVAFDYSKLEWAEKNGDRWLVAKTSKDELNAQPAFDRKPYDPAPAQSADATQPAATDTTGTQKQAAAQPAEPVKKADGNLATNIMGASVYNGTADDAQKIGDVMDIVLAKDGKAQSLVIGVGGFLGIGTKNVTFDFAKAKWAEKNGNRWLVAETTKEEMQAQPDFNRKAYDPAPGSTAAANNAPVTTTPAVASSDTTSDKGAKPAQPAQATAETKPATPAPATTAENKPADTSAAATDQTKTASIDKSTLTEMPMGNIRVDDLKGTTVYGANDAKIGSIGDVVLMPDNNKPDAVIVDVGGFLGIGAKEVAVGMDKLKFMTDKNGKKYLYTNFTKEQLQAQTAYDKGSYAAKRDQQRMIIR</sequence>
<name>A0ABU4ZCY1_9HYPH</name>
<comment type="caution">
    <text evidence="4">The sequence shown here is derived from an EMBL/GenBank/DDBJ whole genome shotgun (WGS) entry which is preliminary data.</text>
</comment>
<feature type="compositionally biased region" description="Polar residues" evidence="1">
    <location>
        <begin position="331"/>
        <end position="347"/>
    </location>
</feature>
<evidence type="ECO:0000313" key="5">
    <source>
        <dbReference type="Proteomes" id="UP001276840"/>
    </source>
</evidence>
<dbReference type="InterPro" id="IPR011033">
    <property type="entry name" value="PRC_barrel-like_sf"/>
</dbReference>
<feature type="domain" description="PRC-barrel" evidence="3">
    <location>
        <begin position="177"/>
        <end position="255"/>
    </location>
</feature>
<dbReference type="EMBL" id="JAVIJF010000001">
    <property type="protein sequence ID" value="MDX8523229.1"/>
    <property type="molecule type" value="Genomic_DNA"/>
</dbReference>
<organism evidence="4 5">
    <name type="scientific">Mesorhizobium montanum</name>
    <dbReference type="NCBI Taxonomy" id="3072323"/>
    <lineage>
        <taxon>Bacteria</taxon>
        <taxon>Pseudomonadati</taxon>
        <taxon>Pseudomonadota</taxon>
        <taxon>Alphaproteobacteria</taxon>
        <taxon>Hyphomicrobiales</taxon>
        <taxon>Phyllobacteriaceae</taxon>
        <taxon>Mesorhizobium</taxon>
    </lineage>
</organism>
<accession>A0ABU4ZCY1</accession>
<dbReference type="RefSeq" id="WP_320230936.1">
    <property type="nucleotide sequence ID" value="NZ_JAVIJF010000001.1"/>
</dbReference>
<dbReference type="PANTHER" id="PTHR36505">
    <property type="entry name" value="BLR1072 PROTEIN"/>
    <property type="match status" value="1"/>
</dbReference>
<feature type="region of interest" description="Disordered" evidence="1">
    <location>
        <begin position="254"/>
        <end position="347"/>
    </location>
</feature>
<evidence type="ECO:0000256" key="2">
    <source>
        <dbReference type="SAM" id="SignalP"/>
    </source>
</evidence>
<evidence type="ECO:0000259" key="3">
    <source>
        <dbReference type="Pfam" id="PF05239"/>
    </source>
</evidence>
<feature type="compositionally biased region" description="Low complexity" evidence="1">
    <location>
        <begin position="274"/>
        <end position="289"/>
    </location>
</feature>
<keyword evidence="2" id="KW-0732">Signal</keyword>
<dbReference type="InterPro" id="IPR027275">
    <property type="entry name" value="PRC-brl_dom"/>
</dbReference>
<feature type="region of interest" description="Disordered" evidence="1">
    <location>
        <begin position="127"/>
        <end position="171"/>
    </location>
</feature>
<dbReference type="SUPFAM" id="SSF50346">
    <property type="entry name" value="PRC-barrel domain"/>
    <property type="match status" value="3"/>
</dbReference>
<feature type="chain" id="PRO_5046472415" evidence="2">
    <location>
        <begin position="22"/>
        <end position="457"/>
    </location>
</feature>
<gene>
    <name evidence="4" type="ORF">RFM68_01815</name>
</gene>
<dbReference type="Pfam" id="PF05239">
    <property type="entry name" value="PRC"/>
    <property type="match status" value="3"/>
</dbReference>
<feature type="signal peptide" evidence="2">
    <location>
        <begin position="1"/>
        <end position="21"/>
    </location>
</feature>
<keyword evidence="5" id="KW-1185">Reference proteome</keyword>
<feature type="compositionally biased region" description="Low complexity" evidence="1">
    <location>
        <begin position="140"/>
        <end position="159"/>
    </location>
</feature>
<dbReference type="Gene3D" id="2.30.30.240">
    <property type="entry name" value="PRC-barrel domain"/>
    <property type="match status" value="3"/>
</dbReference>
<feature type="domain" description="PRC-barrel" evidence="3">
    <location>
        <begin position="352"/>
        <end position="434"/>
    </location>
</feature>